<name>A0A918Q1B6_9BACT</name>
<dbReference type="RefSeq" id="WP_018472992.1">
    <property type="nucleotide sequence ID" value="NZ_BMWX01000003.1"/>
</dbReference>
<comment type="caution">
    <text evidence="2">The sequence shown here is derived from an EMBL/GenBank/DDBJ whole genome shotgun (WGS) entry which is preliminary data.</text>
</comment>
<organism evidence="2 3">
    <name type="scientific">Echinicola pacifica</name>
    <dbReference type="NCBI Taxonomy" id="346377"/>
    <lineage>
        <taxon>Bacteria</taxon>
        <taxon>Pseudomonadati</taxon>
        <taxon>Bacteroidota</taxon>
        <taxon>Cytophagia</taxon>
        <taxon>Cytophagales</taxon>
        <taxon>Cyclobacteriaceae</taxon>
        <taxon>Echinicola</taxon>
    </lineage>
</organism>
<reference evidence="2" key="1">
    <citation type="journal article" date="2014" name="Int. J. Syst. Evol. Microbiol.">
        <title>Complete genome sequence of Corynebacterium casei LMG S-19264T (=DSM 44701T), isolated from a smear-ripened cheese.</title>
        <authorList>
            <consortium name="US DOE Joint Genome Institute (JGI-PGF)"/>
            <person name="Walter F."/>
            <person name="Albersmeier A."/>
            <person name="Kalinowski J."/>
            <person name="Ruckert C."/>
        </authorList>
    </citation>
    <scope>NUCLEOTIDE SEQUENCE</scope>
    <source>
        <strain evidence="2">KCTC 12368</strain>
    </source>
</reference>
<keyword evidence="1" id="KW-0472">Membrane</keyword>
<proteinExistence type="predicted"/>
<evidence type="ECO:0000313" key="3">
    <source>
        <dbReference type="Proteomes" id="UP000619457"/>
    </source>
</evidence>
<keyword evidence="3" id="KW-1185">Reference proteome</keyword>
<feature type="transmembrane region" description="Helical" evidence="1">
    <location>
        <begin position="7"/>
        <end position="30"/>
    </location>
</feature>
<sequence>MSQVRRTVLILLSVIGVLIMALIGVTGLQLKKDQNPEGDTQYAANILNKEIREARE</sequence>
<dbReference type="Proteomes" id="UP000619457">
    <property type="component" value="Unassembled WGS sequence"/>
</dbReference>
<keyword evidence="1" id="KW-0812">Transmembrane</keyword>
<evidence type="ECO:0000256" key="1">
    <source>
        <dbReference type="SAM" id="Phobius"/>
    </source>
</evidence>
<keyword evidence="1" id="KW-1133">Transmembrane helix</keyword>
<evidence type="ECO:0000313" key="2">
    <source>
        <dbReference type="EMBL" id="GGZ27910.1"/>
    </source>
</evidence>
<accession>A0A918Q1B6</accession>
<dbReference type="EMBL" id="BMWX01000003">
    <property type="protein sequence ID" value="GGZ27910.1"/>
    <property type="molecule type" value="Genomic_DNA"/>
</dbReference>
<reference evidence="2" key="2">
    <citation type="submission" date="2020-09" db="EMBL/GenBank/DDBJ databases">
        <authorList>
            <person name="Sun Q."/>
            <person name="Kim S."/>
        </authorList>
    </citation>
    <scope>NUCLEOTIDE SEQUENCE</scope>
    <source>
        <strain evidence="2">KCTC 12368</strain>
    </source>
</reference>
<dbReference type="AlphaFoldDB" id="A0A918Q1B6"/>
<gene>
    <name evidence="2" type="ORF">GCM10007049_20970</name>
</gene>
<protein>
    <submittedName>
        <fullName evidence="2">Uncharacterized protein</fullName>
    </submittedName>
</protein>